<proteinExistence type="predicted"/>
<protein>
    <submittedName>
        <fullName evidence="1">Uncharacterized protein</fullName>
    </submittedName>
</protein>
<dbReference type="AlphaFoldDB" id="A0A1K0H262"/>
<dbReference type="Proteomes" id="UP000179920">
    <property type="component" value="Chromosome III"/>
</dbReference>
<accession>A0A1K0H262</accession>
<evidence type="ECO:0000313" key="2">
    <source>
        <dbReference type="Proteomes" id="UP000179920"/>
    </source>
</evidence>
<name>A0A1K0H262_9BASI</name>
<dbReference type="EMBL" id="LT558119">
    <property type="protein sequence ID" value="SAM75219.1"/>
    <property type="molecule type" value="Genomic_DNA"/>
</dbReference>
<sequence length="149" mass="16406">MERLFGSHVAAVRACSASILHLDMPVRRSPSFTLPVLDHVRSYDQAAIGLICGCCKSVTGNEKDKVRRRGNPFTALSSLSGLPAVQSHSRKFSAHLRHCTATQSLKPVANWAQVVSLLADSRMPSTDRRSPPELSFDDEISFAPYNRIE</sequence>
<reference evidence="2" key="1">
    <citation type="submission" date="2016-04" db="EMBL/GenBank/DDBJ databases">
        <authorList>
            <person name="Guldener U."/>
            <person name="Guldener U."/>
        </authorList>
    </citation>
    <scope>NUCLEOTIDE SEQUENCE [LARGE SCALE GENOMIC DNA]</scope>
    <source>
        <strain evidence="2">UB2112</strain>
    </source>
</reference>
<evidence type="ECO:0000313" key="1">
    <source>
        <dbReference type="EMBL" id="SAM75219.1"/>
    </source>
</evidence>
<organism evidence="1 2">
    <name type="scientific">Ustilago bromivora</name>
    <dbReference type="NCBI Taxonomy" id="307758"/>
    <lineage>
        <taxon>Eukaryota</taxon>
        <taxon>Fungi</taxon>
        <taxon>Dikarya</taxon>
        <taxon>Basidiomycota</taxon>
        <taxon>Ustilaginomycotina</taxon>
        <taxon>Ustilaginomycetes</taxon>
        <taxon>Ustilaginales</taxon>
        <taxon>Ustilaginaceae</taxon>
        <taxon>Ustilago</taxon>
    </lineage>
</organism>
<dbReference type="OrthoDB" id="10275828at2759"/>
<gene>
    <name evidence="1" type="ORF">UBRO_01318</name>
</gene>